<dbReference type="InterPro" id="IPR000182">
    <property type="entry name" value="GNAT_dom"/>
</dbReference>
<dbReference type="Pfam" id="PF00583">
    <property type="entry name" value="Acetyltransf_1"/>
    <property type="match status" value="1"/>
</dbReference>
<dbReference type="AlphaFoldDB" id="A0ABD5SPC6"/>
<dbReference type="InterPro" id="IPR016181">
    <property type="entry name" value="Acyl_CoA_acyltransferase"/>
</dbReference>
<proteinExistence type="predicted"/>
<accession>A0ABD5SPC6</accession>
<protein>
    <submittedName>
        <fullName evidence="2">GNAT family N-acetyltransferase</fullName>
        <ecNumber evidence="2">2.3.1.-</ecNumber>
    </submittedName>
</protein>
<dbReference type="Proteomes" id="UP001596383">
    <property type="component" value="Unassembled WGS sequence"/>
</dbReference>
<evidence type="ECO:0000313" key="3">
    <source>
        <dbReference type="Proteomes" id="UP001596383"/>
    </source>
</evidence>
<dbReference type="RefSeq" id="WP_273739814.1">
    <property type="nucleotide sequence ID" value="NZ_JAQIVI010000299.1"/>
</dbReference>
<organism evidence="2 3">
    <name type="scientific">Natrinema soli</name>
    <dbReference type="NCBI Taxonomy" id="1930624"/>
    <lineage>
        <taxon>Archaea</taxon>
        <taxon>Methanobacteriati</taxon>
        <taxon>Methanobacteriota</taxon>
        <taxon>Stenosarchaea group</taxon>
        <taxon>Halobacteria</taxon>
        <taxon>Halobacteriales</taxon>
        <taxon>Natrialbaceae</taxon>
        <taxon>Natrinema</taxon>
    </lineage>
</organism>
<dbReference type="EC" id="2.3.1.-" evidence="2"/>
<dbReference type="CDD" id="cd04301">
    <property type="entry name" value="NAT_SF"/>
    <property type="match status" value="1"/>
</dbReference>
<sequence length="160" mass="18396">MKTTVHEATREEGGRILDLWNAFTDHLSEFNDRYRAREGADDHWLSYFENQVVDSQYSTVLIAENESSEPVGVLEIRIVGEHPIFQLDRHAEIQGVFVREEARGEGVGEALLEAAAEWMRQDPRNVEFYRVDVIEGDEVAKQAFKEIGLDPVKQTYESRV</sequence>
<feature type="domain" description="N-acetyltransferase" evidence="1">
    <location>
        <begin position="17"/>
        <end position="160"/>
    </location>
</feature>
<evidence type="ECO:0000259" key="1">
    <source>
        <dbReference type="PROSITE" id="PS51186"/>
    </source>
</evidence>
<evidence type="ECO:0000313" key="2">
    <source>
        <dbReference type="EMBL" id="MFC6766868.1"/>
    </source>
</evidence>
<dbReference type="SUPFAM" id="SSF55729">
    <property type="entry name" value="Acyl-CoA N-acyltransferases (Nat)"/>
    <property type="match status" value="1"/>
</dbReference>
<keyword evidence="2" id="KW-0012">Acyltransferase</keyword>
<reference evidence="2 3" key="1">
    <citation type="journal article" date="2019" name="Int. J. Syst. Evol. Microbiol.">
        <title>The Global Catalogue of Microorganisms (GCM) 10K type strain sequencing project: providing services to taxonomists for standard genome sequencing and annotation.</title>
        <authorList>
            <consortium name="The Broad Institute Genomics Platform"/>
            <consortium name="The Broad Institute Genome Sequencing Center for Infectious Disease"/>
            <person name="Wu L."/>
            <person name="Ma J."/>
        </authorList>
    </citation>
    <scope>NUCLEOTIDE SEQUENCE [LARGE SCALE GENOMIC DNA]</scope>
    <source>
        <strain evidence="2 3">LMG 29247</strain>
    </source>
</reference>
<dbReference type="PROSITE" id="PS51186">
    <property type="entry name" value="GNAT"/>
    <property type="match status" value="1"/>
</dbReference>
<name>A0ABD5SPC6_9EURY</name>
<comment type="caution">
    <text evidence="2">The sequence shown here is derived from an EMBL/GenBank/DDBJ whole genome shotgun (WGS) entry which is preliminary data.</text>
</comment>
<dbReference type="Gene3D" id="3.40.630.30">
    <property type="match status" value="1"/>
</dbReference>
<dbReference type="EMBL" id="JBHSWV010000299">
    <property type="protein sequence ID" value="MFC6766868.1"/>
    <property type="molecule type" value="Genomic_DNA"/>
</dbReference>
<dbReference type="GO" id="GO:0016746">
    <property type="term" value="F:acyltransferase activity"/>
    <property type="evidence" value="ECO:0007669"/>
    <property type="project" value="UniProtKB-KW"/>
</dbReference>
<keyword evidence="3" id="KW-1185">Reference proteome</keyword>
<gene>
    <name evidence="2" type="ORF">ACFQE6_18375</name>
</gene>
<keyword evidence="2" id="KW-0808">Transferase</keyword>